<evidence type="ECO:0000256" key="4">
    <source>
        <dbReference type="ARBA" id="ARBA00022692"/>
    </source>
</evidence>
<evidence type="ECO:0000313" key="14">
    <source>
        <dbReference type="Proteomes" id="UP000235145"/>
    </source>
</evidence>
<dbReference type="GO" id="GO:0006621">
    <property type="term" value="P:protein retention in ER lumen"/>
    <property type="evidence" value="ECO:0000318"/>
    <property type="project" value="GO_Central"/>
</dbReference>
<evidence type="ECO:0000256" key="11">
    <source>
        <dbReference type="SAM" id="Phobius"/>
    </source>
</evidence>
<sequence length="225" mass="26145">MNIFRFCGDMCHLFSILVLLLKIYATKSCSGKPTFLSITCISSFPRVLPGLKINLPPKVTPVVYDRDLAEDAGAVVFIGSSVAIVCCMRWHHAVKRSYDRDLDTFKYQFLVLACFLLALVLHEKFTFLEDKLFRAIYNDNDEEGFNVFCTNKPLFWVGQKISMQCITRAYRALYILNWIYRYLTQPHFNGWISCFSGLIQTALYADFFYYYFISWKSNSKLQLPA</sequence>
<evidence type="ECO:0000256" key="5">
    <source>
        <dbReference type="ARBA" id="ARBA00022824"/>
    </source>
</evidence>
<evidence type="ECO:0000256" key="9">
    <source>
        <dbReference type="ARBA" id="ARBA00023136"/>
    </source>
</evidence>
<dbReference type="GO" id="GO:0046923">
    <property type="term" value="F:ER retention sequence binding"/>
    <property type="evidence" value="ECO:0000318"/>
    <property type="project" value="GO_Central"/>
</dbReference>
<comment type="similarity">
    <text evidence="2">Belongs to the ERD2 family.</text>
</comment>
<name>A0A9R1WSM4_LACSA</name>
<evidence type="ECO:0000256" key="2">
    <source>
        <dbReference type="ARBA" id="ARBA00010120"/>
    </source>
</evidence>
<dbReference type="PANTHER" id="PTHR10585">
    <property type="entry name" value="ER LUMEN PROTEIN RETAINING RECEPTOR"/>
    <property type="match status" value="1"/>
</dbReference>
<keyword evidence="14" id="KW-1185">Reference proteome</keyword>
<dbReference type="AlphaFoldDB" id="A0A9R1WSM4"/>
<evidence type="ECO:0000256" key="7">
    <source>
        <dbReference type="ARBA" id="ARBA00022927"/>
    </source>
</evidence>
<evidence type="ECO:0000256" key="8">
    <source>
        <dbReference type="ARBA" id="ARBA00022989"/>
    </source>
</evidence>
<feature type="signal peptide" evidence="12">
    <location>
        <begin position="1"/>
        <end position="25"/>
    </location>
</feature>
<reference evidence="13 14" key="1">
    <citation type="journal article" date="2017" name="Nat. Commun.">
        <title>Genome assembly with in vitro proximity ligation data and whole-genome triplication in lettuce.</title>
        <authorList>
            <person name="Reyes-Chin-Wo S."/>
            <person name="Wang Z."/>
            <person name="Yang X."/>
            <person name="Kozik A."/>
            <person name="Arikit S."/>
            <person name="Song C."/>
            <person name="Xia L."/>
            <person name="Froenicke L."/>
            <person name="Lavelle D.O."/>
            <person name="Truco M.J."/>
            <person name="Xia R."/>
            <person name="Zhu S."/>
            <person name="Xu C."/>
            <person name="Xu H."/>
            <person name="Xu X."/>
            <person name="Cox K."/>
            <person name="Korf I."/>
            <person name="Meyers B.C."/>
            <person name="Michelmore R.W."/>
        </authorList>
    </citation>
    <scope>NUCLEOTIDE SEQUENCE [LARGE SCALE GENOMIC DNA]</scope>
    <source>
        <strain evidence="14">cv. Salinas</strain>
        <tissue evidence="13">Seedlings</tissue>
    </source>
</reference>
<dbReference type="EMBL" id="NBSK02000001">
    <property type="protein sequence ID" value="KAJ0227348.1"/>
    <property type="molecule type" value="Genomic_DNA"/>
</dbReference>
<keyword evidence="5" id="KW-0256">Endoplasmic reticulum</keyword>
<keyword evidence="7" id="KW-0653">Protein transport</keyword>
<dbReference type="GO" id="GO:0005801">
    <property type="term" value="C:cis-Golgi network"/>
    <property type="evidence" value="ECO:0000318"/>
    <property type="project" value="GO_Central"/>
</dbReference>
<dbReference type="Proteomes" id="UP000235145">
    <property type="component" value="Unassembled WGS sequence"/>
</dbReference>
<feature type="transmembrane region" description="Helical" evidence="11">
    <location>
        <begin position="190"/>
        <end position="212"/>
    </location>
</feature>
<dbReference type="GO" id="GO:0016192">
    <property type="term" value="P:vesicle-mediated transport"/>
    <property type="evidence" value="ECO:0007669"/>
    <property type="project" value="UniProtKB-KW"/>
</dbReference>
<evidence type="ECO:0008006" key="15">
    <source>
        <dbReference type="Google" id="ProtNLM"/>
    </source>
</evidence>
<dbReference type="Pfam" id="PF00810">
    <property type="entry name" value="ER_lumen_recept"/>
    <property type="match status" value="1"/>
</dbReference>
<dbReference type="PRINTS" id="PR00660">
    <property type="entry name" value="ERLUMENR"/>
</dbReference>
<feature type="transmembrane region" description="Helical" evidence="11">
    <location>
        <begin position="72"/>
        <end position="92"/>
    </location>
</feature>
<feature type="chain" id="PRO_5040515722" description="EXS domain-containing protein" evidence="12">
    <location>
        <begin position="26"/>
        <end position="225"/>
    </location>
</feature>
<dbReference type="GO" id="GO:0005783">
    <property type="term" value="C:endoplasmic reticulum"/>
    <property type="evidence" value="ECO:0000318"/>
    <property type="project" value="GO_Central"/>
</dbReference>
<protein>
    <recommendedName>
        <fullName evidence="15">EXS domain-containing protein</fullName>
    </recommendedName>
</protein>
<evidence type="ECO:0000256" key="6">
    <source>
        <dbReference type="ARBA" id="ARBA00022892"/>
    </source>
</evidence>
<dbReference type="InterPro" id="IPR000133">
    <property type="entry name" value="ER_ret_rcpt"/>
</dbReference>
<comment type="caution">
    <text evidence="13">The sequence shown here is derived from an EMBL/GenBank/DDBJ whole genome shotgun (WGS) entry which is preliminary data.</text>
</comment>
<evidence type="ECO:0000256" key="12">
    <source>
        <dbReference type="SAM" id="SignalP"/>
    </source>
</evidence>
<dbReference type="GO" id="GO:0015031">
    <property type="term" value="P:protein transport"/>
    <property type="evidence" value="ECO:0007669"/>
    <property type="project" value="UniProtKB-KW"/>
</dbReference>
<accession>A0A9R1WSM4</accession>
<gene>
    <name evidence="13" type="ORF">LSAT_V11C100043840</name>
</gene>
<keyword evidence="6" id="KW-0931">ER-Golgi transport</keyword>
<evidence type="ECO:0000313" key="13">
    <source>
        <dbReference type="EMBL" id="KAJ0227348.1"/>
    </source>
</evidence>
<evidence type="ECO:0000256" key="1">
    <source>
        <dbReference type="ARBA" id="ARBA00004477"/>
    </source>
</evidence>
<keyword evidence="12" id="KW-0732">Signal</keyword>
<keyword evidence="8 11" id="KW-1133">Transmembrane helix</keyword>
<keyword evidence="3" id="KW-0813">Transport</keyword>
<dbReference type="GO" id="GO:0005789">
    <property type="term" value="C:endoplasmic reticulum membrane"/>
    <property type="evidence" value="ECO:0007669"/>
    <property type="project" value="UniProtKB-SubCell"/>
</dbReference>
<feature type="transmembrane region" description="Helical" evidence="11">
    <location>
        <begin position="104"/>
        <end position="122"/>
    </location>
</feature>
<comment type="subcellular location">
    <subcellularLocation>
        <location evidence="1">Endoplasmic reticulum membrane</location>
        <topology evidence="1">Multi-pass membrane protein</topology>
    </subcellularLocation>
</comment>
<keyword evidence="9 11" id="KW-0472">Membrane</keyword>
<evidence type="ECO:0000256" key="10">
    <source>
        <dbReference type="ARBA" id="ARBA00023170"/>
    </source>
</evidence>
<evidence type="ECO:0000256" key="3">
    <source>
        <dbReference type="ARBA" id="ARBA00022448"/>
    </source>
</evidence>
<keyword evidence="4 11" id="KW-0812">Transmembrane</keyword>
<proteinExistence type="inferred from homology"/>
<organism evidence="13 14">
    <name type="scientific">Lactuca sativa</name>
    <name type="common">Garden lettuce</name>
    <dbReference type="NCBI Taxonomy" id="4236"/>
    <lineage>
        <taxon>Eukaryota</taxon>
        <taxon>Viridiplantae</taxon>
        <taxon>Streptophyta</taxon>
        <taxon>Embryophyta</taxon>
        <taxon>Tracheophyta</taxon>
        <taxon>Spermatophyta</taxon>
        <taxon>Magnoliopsida</taxon>
        <taxon>eudicotyledons</taxon>
        <taxon>Gunneridae</taxon>
        <taxon>Pentapetalae</taxon>
        <taxon>asterids</taxon>
        <taxon>campanulids</taxon>
        <taxon>Asterales</taxon>
        <taxon>Asteraceae</taxon>
        <taxon>Cichorioideae</taxon>
        <taxon>Cichorieae</taxon>
        <taxon>Lactucinae</taxon>
        <taxon>Lactuca</taxon>
    </lineage>
</organism>
<keyword evidence="10" id="KW-0675">Receptor</keyword>